<dbReference type="RefSeq" id="WP_192902738.1">
    <property type="nucleotide sequence ID" value="NZ_QFFZ01000003.1"/>
</dbReference>
<dbReference type="HAMAP" id="MF_00037">
    <property type="entry name" value="MurB"/>
    <property type="match status" value="1"/>
</dbReference>
<evidence type="ECO:0000256" key="9">
    <source>
        <dbReference type="ARBA" id="ARBA00022857"/>
    </source>
</evidence>
<sequence length="303" mass="32058">MIESAFYQELLAMMPGKVKAGELMKKHTSWRIGGPSEIFVEPSGREDLKAVVTYAHTRELPLTVIGAGTNILVADQGIKGIVVKLGRGIDKIVTGPDGIVAEAGAKLSRIAAAARRAGLGGFEFTAGIPGVVGGALAMNAGANGSSIGDLVREVSLLSLEGEFFHKSREEMGFGYRTSVLQQEPAIVIEAAFACGRRDKSEIQKEMEQFLKRRKATQPLHYPSAGSIFKNPPGDSAGRLIEAAGLKGLRVGDAQVSELHANFIVNLGAATARDVLALIGKIRETVLGDCGVELKLEVKIIGDI</sequence>
<feature type="domain" description="FAD-binding PCMH-type" evidence="17">
    <location>
        <begin position="31"/>
        <end position="197"/>
    </location>
</feature>
<reference evidence="18 19" key="1">
    <citation type="journal article" date="2018" name="Environ. Microbiol.">
        <title>Novel energy conservation strategies and behaviour of Pelotomaculum schinkii driving syntrophic propionate catabolism.</title>
        <authorList>
            <person name="Hidalgo-Ahumada C.A.P."/>
            <person name="Nobu M.K."/>
            <person name="Narihiro T."/>
            <person name="Tamaki H."/>
            <person name="Liu W.T."/>
            <person name="Kamagata Y."/>
            <person name="Stams A.J.M."/>
            <person name="Imachi H."/>
            <person name="Sousa D.Z."/>
        </authorList>
    </citation>
    <scope>NUCLEOTIDE SEQUENCE [LARGE SCALE GENOMIC DNA]</scope>
    <source>
        <strain evidence="18 19">MGP</strain>
    </source>
</reference>
<protein>
    <recommendedName>
        <fullName evidence="16">UDP-N-acetylenolpyruvoylglucosamine reductase</fullName>
        <ecNumber evidence="16">1.3.1.98</ecNumber>
    </recommendedName>
    <alternativeName>
        <fullName evidence="16">UDP-N-acetylmuramate dehydrogenase</fullName>
    </alternativeName>
</protein>
<dbReference type="UniPathway" id="UPA00219"/>
<comment type="cofactor">
    <cofactor evidence="1 16">
        <name>FAD</name>
        <dbReference type="ChEBI" id="CHEBI:57692"/>
    </cofactor>
</comment>
<evidence type="ECO:0000256" key="14">
    <source>
        <dbReference type="ARBA" id="ARBA00023316"/>
    </source>
</evidence>
<evidence type="ECO:0000313" key="18">
    <source>
        <dbReference type="EMBL" id="TEB13133.1"/>
    </source>
</evidence>
<keyword evidence="11 16" id="KW-0573">Peptidoglycan synthesis</keyword>
<dbReference type="NCBIfam" id="NF010480">
    <property type="entry name" value="PRK13905.1"/>
    <property type="match status" value="1"/>
</dbReference>
<dbReference type="InterPro" id="IPR003170">
    <property type="entry name" value="MurB"/>
</dbReference>
<keyword evidence="8 16" id="KW-0274">FAD</keyword>
<dbReference type="Pfam" id="PF01565">
    <property type="entry name" value="FAD_binding_4"/>
    <property type="match status" value="1"/>
</dbReference>
<dbReference type="Gene3D" id="3.90.78.10">
    <property type="entry name" value="UDP-N-acetylenolpyruvoylglucosamine reductase, C-terminal domain"/>
    <property type="match status" value="1"/>
</dbReference>
<evidence type="ECO:0000256" key="16">
    <source>
        <dbReference type="HAMAP-Rule" id="MF_00037"/>
    </source>
</evidence>
<keyword evidence="19" id="KW-1185">Reference proteome</keyword>
<dbReference type="InterPro" id="IPR006094">
    <property type="entry name" value="Oxid_FAD_bind_N"/>
</dbReference>
<dbReference type="PROSITE" id="PS51387">
    <property type="entry name" value="FAD_PCMH"/>
    <property type="match status" value="1"/>
</dbReference>
<keyword evidence="12 16" id="KW-0560">Oxidoreductase</keyword>
<evidence type="ECO:0000256" key="2">
    <source>
        <dbReference type="ARBA" id="ARBA00003921"/>
    </source>
</evidence>
<keyword evidence="5 16" id="KW-0963">Cytoplasm</keyword>
<comment type="function">
    <text evidence="2 16">Cell wall formation.</text>
</comment>
<dbReference type="AlphaFoldDB" id="A0A4Y7RW94"/>
<comment type="pathway">
    <text evidence="4 16">Cell wall biogenesis; peptidoglycan biosynthesis.</text>
</comment>
<evidence type="ECO:0000256" key="4">
    <source>
        <dbReference type="ARBA" id="ARBA00004752"/>
    </source>
</evidence>
<dbReference type="Gene3D" id="3.30.43.10">
    <property type="entry name" value="Uridine Diphospho-n-acetylenolpyruvylglucosamine Reductase, domain 2"/>
    <property type="match status" value="1"/>
</dbReference>
<keyword evidence="9 16" id="KW-0521">NADP</keyword>
<proteinExistence type="inferred from homology"/>
<dbReference type="InterPro" id="IPR011601">
    <property type="entry name" value="MurB_C"/>
</dbReference>
<evidence type="ECO:0000256" key="5">
    <source>
        <dbReference type="ARBA" id="ARBA00022490"/>
    </source>
</evidence>
<dbReference type="PANTHER" id="PTHR21071">
    <property type="entry name" value="UDP-N-ACETYLENOLPYRUVOYLGLUCOSAMINE REDUCTASE"/>
    <property type="match status" value="1"/>
</dbReference>
<evidence type="ECO:0000256" key="12">
    <source>
        <dbReference type="ARBA" id="ARBA00023002"/>
    </source>
</evidence>
<evidence type="ECO:0000313" key="19">
    <source>
        <dbReference type="Proteomes" id="UP000297597"/>
    </source>
</evidence>
<dbReference type="GO" id="GO:0008360">
    <property type="term" value="P:regulation of cell shape"/>
    <property type="evidence" value="ECO:0007669"/>
    <property type="project" value="UniProtKB-KW"/>
</dbReference>
<keyword evidence="7 16" id="KW-0285">Flavoprotein</keyword>
<keyword evidence="10 16" id="KW-0133">Cell shape</keyword>
<evidence type="ECO:0000256" key="10">
    <source>
        <dbReference type="ARBA" id="ARBA00022960"/>
    </source>
</evidence>
<dbReference type="InterPro" id="IPR016169">
    <property type="entry name" value="FAD-bd_PCMH_sub2"/>
</dbReference>
<comment type="similarity">
    <text evidence="16">Belongs to the MurB family.</text>
</comment>
<evidence type="ECO:0000256" key="3">
    <source>
        <dbReference type="ARBA" id="ARBA00004496"/>
    </source>
</evidence>
<dbReference type="Gene3D" id="3.30.465.10">
    <property type="match status" value="1"/>
</dbReference>
<evidence type="ECO:0000256" key="1">
    <source>
        <dbReference type="ARBA" id="ARBA00001974"/>
    </source>
</evidence>
<comment type="subcellular location">
    <subcellularLocation>
        <location evidence="3 16">Cytoplasm</location>
    </subcellularLocation>
</comment>
<gene>
    <name evidence="16 18" type="primary">murB</name>
    <name evidence="18" type="ORF">Pmgp_00429</name>
</gene>
<dbReference type="EMBL" id="QFFZ01000003">
    <property type="protein sequence ID" value="TEB13133.1"/>
    <property type="molecule type" value="Genomic_DNA"/>
</dbReference>
<keyword evidence="14 16" id="KW-0961">Cell wall biogenesis/degradation</keyword>
<feature type="active site" evidence="16">
    <location>
        <position position="176"/>
    </location>
</feature>
<dbReference type="InterPro" id="IPR016167">
    <property type="entry name" value="FAD-bd_PCMH_sub1"/>
</dbReference>
<dbReference type="GO" id="GO:0071555">
    <property type="term" value="P:cell wall organization"/>
    <property type="evidence" value="ECO:0007669"/>
    <property type="project" value="UniProtKB-KW"/>
</dbReference>
<evidence type="ECO:0000256" key="13">
    <source>
        <dbReference type="ARBA" id="ARBA00023306"/>
    </source>
</evidence>
<dbReference type="InterPro" id="IPR036318">
    <property type="entry name" value="FAD-bd_PCMH-like_sf"/>
</dbReference>
<dbReference type="GO" id="GO:0009252">
    <property type="term" value="P:peptidoglycan biosynthetic process"/>
    <property type="evidence" value="ECO:0007669"/>
    <property type="project" value="UniProtKB-UniRule"/>
</dbReference>
<feature type="active site" description="Proton donor" evidence="16">
    <location>
        <position position="226"/>
    </location>
</feature>
<evidence type="ECO:0000256" key="8">
    <source>
        <dbReference type="ARBA" id="ARBA00022827"/>
    </source>
</evidence>
<evidence type="ECO:0000256" key="7">
    <source>
        <dbReference type="ARBA" id="ARBA00022630"/>
    </source>
</evidence>
<dbReference type="InterPro" id="IPR016166">
    <property type="entry name" value="FAD-bd_PCMH"/>
</dbReference>
<dbReference type="InterPro" id="IPR036635">
    <property type="entry name" value="MurB_C_sf"/>
</dbReference>
<evidence type="ECO:0000259" key="17">
    <source>
        <dbReference type="PROSITE" id="PS51387"/>
    </source>
</evidence>
<evidence type="ECO:0000256" key="15">
    <source>
        <dbReference type="ARBA" id="ARBA00048914"/>
    </source>
</evidence>
<keyword evidence="6 16" id="KW-0132">Cell division</keyword>
<feature type="active site" evidence="16">
    <location>
        <position position="296"/>
    </location>
</feature>
<dbReference type="GO" id="GO:0071949">
    <property type="term" value="F:FAD binding"/>
    <property type="evidence" value="ECO:0007669"/>
    <property type="project" value="InterPro"/>
</dbReference>
<dbReference type="GO" id="GO:0051301">
    <property type="term" value="P:cell division"/>
    <property type="evidence" value="ECO:0007669"/>
    <property type="project" value="UniProtKB-KW"/>
</dbReference>
<dbReference type="Proteomes" id="UP000297597">
    <property type="component" value="Unassembled WGS sequence"/>
</dbReference>
<dbReference type="SUPFAM" id="SSF56176">
    <property type="entry name" value="FAD-binding/transporter-associated domain-like"/>
    <property type="match status" value="1"/>
</dbReference>
<keyword evidence="13 16" id="KW-0131">Cell cycle</keyword>
<name>A0A4Y7RW94_9FIRM</name>
<evidence type="ECO:0000256" key="6">
    <source>
        <dbReference type="ARBA" id="ARBA00022618"/>
    </source>
</evidence>
<dbReference type="PANTHER" id="PTHR21071:SF4">
    <property type="entry name" value="UDP-N-ACETYLENOLPYRUVOYLGLUCOSAMINE REDUCTASE"/>
    <property type="match status" value="1"/>
</dbReference>
<dbReference type="NCBIfam" id="TIGR00179">
    <property type="entry name" value="murB"/>
    <property type="match status" value="1"/>
</dbReference>
<evidence type="ECO:0000256" key="11">
    <source>
        <dbReference type="ARBA" id="ARBA00022984"/>
    </source>
</evidence>
<organism evidence="18 19">
    <name type="scientific">Pelotomaculum propionicicum</name>
    <dbReference type="NCBI Taxonomy" id="258475"/>
    <lineage>
        <taxon>Bacteria</taxon>
        <taxon>Bacillati</taxon>
        <taxon>Bacillota</taxon>
        <taxon>Clostridia</taxon>
        <taxon>Eubacteriales</taxon>
        <taxon>Desulfotomaculaceae</taxon>
        <taxon>Pelotomaculum</taxon>
    </lineage>
</organism>
<dbReference type="GO" id="GO:0005829">
    <property type="term" value="C:cytosol"/>
    <property type="evidence" value="ECO:0007669"/>
    <property type="project" value="TreeGrafter"/>
</dbReference>
<dbReference type="SUPFAM" id="SSF56194">
    <property type="entry name" value="Uridine diphospho-N-Acetylenolpyruvylglucosamine reductase, MurB, C-terminal domain"/>
    <property type="match status" value="1"/>
</dbReference>
<comment type="catalytic activity">
    <reaction evidence="15 16">
        <text>UDP-N-acetyl-alpha-D-muramate + NADP(+) = UDP-N-acetyl-3-O-(1-carboxyvinyl)-alpha-D-glucosamine + NADPH + H(+)</text>
        <dbReference type="Rhea" id="RHEA:12248"/>
        <dbReference type="ChEBI" id="CHEBI:15378"/>
        <dbReference type="ChEBI" id="CHEBI:57783"/>
        <dbReference type="ChEBI" id="CHEBI:58349"/>
        <dbReference type="ChEBI" id="CHEBI:68483"/>
        <dbReference type="ChEBI" id="CHEBI:70757"/>
        <dbReference type="EC" id="1.3.1.98"/>
    </reaction>
</comment>
<dbReference type="EC" id="1.3.1.98" evidence="16"/>
<accession>A0A4Y7RW94</accession>
<comment type="caution">
    <text evidence="18">The sequence shown here is derived from an EMBL/GenBank/DDBJ whole genome shotgun (WGS) entry which is preliminary data.</text>
</comment>
<dbReference type="GO" id="GO:0008762">
    <property type="term" value="F:UDP-N-acetylmuramate dehydrogenase activity"/>
    <property type="evidence" value="ECO:0007669"/>
    <property type="project" value="UniProtKB-UniRule"/>
</dbReference>
<dbReference type="Pfam" id="PF02873">
    <property type="entry name" value="MurB_C"/>
    <property type="match status" value="1"/>
</dbReference>